<dbReference type="SUPFAM" id="SSF54826">
    <property type="entry name" value="Enolase N-terminal domain-like"/>
    <property type="match status" value="1"/>
</dbReference>
<dbReference type="GO" id="GO:0016052">
    <property type="term" value="P:carbohydrate catabolic process"/>
    <property type="evidence" value="ECO:0007669"/>
    <property type="project" value="TreeGrafter"/>
</dbReference>
<dbReference type="InterPro" id="IPR046945">
    <property type="entry name" value="RHMD-like"/>
</dbReference>
<accession>A0A381T218</accession>
<dbReference type="EMBL" id="UINC01003831">
    <property type="protein sequence ID" value="SVA09601.1"/>
    <property type="molecule type" value="Genomic_DNA"/>
</dbReference>
<dbReference type="Gene3D" id="3.20.20.120">
    <property type="entry name" value="Enolase-like C-terminal domain"/>
    <property type="match status" value="1"/>
</dbReference>
<dbReference type="FunFam" id="3.20.20.120:FF:000005">
    <property type="entry name" value="Putative L-rhamnonate dehydratase"/>
    <property type="match status" value="1"/>
</dbReference>
<dbReference type="GO" id="GO:0000287">
    <property type="term" value="F:magnesium ion binding"/>
    <property type="evidence" value="ECO:0007669"/>
    <property type="project" value="TreeGrafter"/>
</dbReference>
<evidence type="ECO:0000313" key="5">
    <source>
        <dbReference type="EMBL" id="SVA09601.1"/>
    </source>
</evidence>
<dbReference type="InterPro" id="IPR036849">
    <property type="entry name" value="Enolase-like_C_sf"/>
</dbReference>
<organism evidence="5">
    <name type="scientific">marine metagenome</name>
    <dbReference type="NCBI Taxonomy" id="408172"/>
    <lineage>
        <taxon>unclassified sequences</taxon>
        <taxon>metagenomes</taxon>
        <taxon>ecological metagenomes</taxon>
    </lineage>
</organism>
<dbReference type="SFLD" id="SFLDS00001">
    <property type="entry name" value="Enolase"/>
    <property type="match status" value="1"/>
</dbReference>
<reference evidence="5" key="1">
    <citation type="submission" date="2018-05" db="EMBL/GenBank/DDBJ databases">
        <authorList>
            <person name="Lanie J.A."/>
            <person name="Ng W.-L."/>
            <person name="Kazmierczak K.M."/>
            <person name="Andrzejewski T.M."/>
            <person name="Davidsen T.M."/>
            <person name="Wayne K.J."/>
            <person name="Tettelin H."/>
            <person name="Glass J.I."/>
            <person name="Rusch D."/>
            <person name="Podicherti R."/>
            <person name="Tsui H.-C.T."/>
            <person name="Winkler M.E."/>
        </authorList>
    </citation>
    <scope>NUCLEOTIDE SEQUENCE</scope>
</reference>
<dbReference type="InterPro" id="IPR013342">
    <property type="entry name" value="Mandelate_racemase_C"/>
</dbReference>
<evidence type="ECO:0000256" key="3">
    <source>
        <dbReference type="ARBA" id="ARBA00022842"/>
    </source>
</evidence>
<proteinExistence type="predicted"/>
<name>A0A381T218_9ZZZZ</name>
<dbReference type="PANTHER" id="PTHR13794">
    <property type="entry name" value="ENOLASE SUPERFAMILY, MANDELATE RACEMASE"/>
    <property type="match status" value="1"/>
</dbReference>
<evidence type="ECO:0000256" key="1">
    <source>
        <dbReference type="ARBA" id="ARBA00001946"/>
    </source>
</evidence>
<dbReference type="SMART" id="SM00922">
    <property type="entry name" value="MR_MLE"/>
    <property type="match status" value="1"/>
</dbReference>
<dbReference type="InterPro" id="IPR029017">
    <property type="entry name" value="Enolase-like_N"/>
</dbReference>
<dbReference type="SUPFAM" id="SSF51604">
    <property type="entry name" value="Enolase C-terminal domain-like"/>
    <property type="match status" value="1"/>
</dbReference>
<keyword evidence="3" id="KW-0460">Magnesium</keyword>
<dbReference type="GO" id="GO:0016836">
    <property type="term" value="F:hydro-lyase activity"/>
    <property type="evidence" value="ECO:0007669"/>
    <property type="project" value="TreeGrafter"/>
</dbReference>
<protein>
    <recommendedName>
        <fullName evidence="4">Mandelate racemase/muconate lactonizing enzyme C-terminal domain-containing protein</fullName>
    </recommendedName>
</protein>
<evidence type="ECO:0000259" key="4">
    <source>
        <dbReference type="SMART" id="SM00922"/>
    </source>
</evidence>
<dbReference type="AlphaFoldDB" id="A0A381T218"/>
<dbReference type="InterPro" id="IPR029065">
    <property type="entry name" value="Enolase_C-like"/>
</dbReference>
<dbReference type="Gene3D" id="3.30.390.10">
    <property type="entry name" value="Enolase-like, N-terminal domain"/>
    <property type="match status" value="1"/>
</dbReference>
<feature type="domain" description="Mandelate racemase/muconate lactonizing enzyme C-terminal" evidence="4">
    <location>
        <begin position="164"/>
        <end position="265"/>
    </location>
</feature>
<evidence type="ECO:0000256" key="2">
    <source>
        <dbReference type="ARBA" id="ARBA00022723"/>
    </source>
</evidence>
<keyword evidence="2" id="KW-0479">Metal-binding</keyword>
<gene>
    <name evidence="5" type="ORF">METZ01_LOCUS62455</name>
</gene>
<dbReference type="InterPro" id="IPR013341">
    <property type="entry name" value="Mandelate_racemase_N_dom"/>
</dbReference>
<dbReference type="SFLD" id="SFLDG00179">
    <property type="entry name" value="mandelate_racemase"/>
    <property type="match status" value="1"/>
</dbReference>
<dbReference type="Pfam" id="PF02746">
    <property type="entry name" value="MR_MLE_N"/>
    <property type="match status" value="1"/>
</dbReference>
<sequence>MSKFIISDIKVSIVKTQSAGADYTDHAEGHWINDSIIANPMSKYPEYQVSRSKWGMDAIKGIFIEVFTEDGQKGFATAFGGYISSWIIKNHFNRFLIGADARNLSLLYDQMYRASIPYSGQNGVVINTIAGIDLALWDLIGKIRNEPVYKMIGGNVKDKLQTYVTGVKPKIYKEWGHFGAKIPLPYGPSEGPSGLKKNQEFIMEARKQVGNDYPLMVDCYMALDVPYSIDLANAVKEANLYWIEEALPPHDLEGHKYIKKACPWQKWSTGEHTNTRYGFRKIIEDRSVDILQPDLTLCGMTETLRIAAMASAYDLIVIPHCSGVYAYNFGIASSLTPINEFINLSPKGDKIVPVFGSIFKDEPIPINGEIHLSEKPGFGVEFNNEVELEEI</sequence>
<dbReference type="NCBIfam" id="NF011968">
    <property type="entry name" value="PRK15440.1"/>
    <property type="match status" value="1"/>
</dbReference>
<dbReference type="Pfam" id="PF13378">
    <property type="entry name" value="MR_MLE_C"/>
    <property type="match status" value="1"/>
</dbReference>
<comment type="cofactor">
    <cofactor evidence="1">
        <name>Mg(2+)</name>
        <dbReference type="ChEBI" id="CHEBI:18420"/>
    </cofactor>
</comment>
<dbReference type="PANTHER" id="PTHR13794:SF58">
    <property type="entry name" value="MITOCHONDRIAL ENOLASE SUPERFAMILY MEMBER 1"/>
    <property type="match status" value="1"/>
</dbReference>